<evidence type="ECO:0000256" key="3">
    <source>
        <dbReference type="ARBA" id="ARBA00023163"/>
    </source>
</evidence>
<evidence type="ECO:0000256" key="4">
    <source>
        <dbReference type="ARBA" id="ARBA00023242"/>
    </source>
</evidence>
<evidence type="ECO:0000313" key="7">
    <source>
        <dbReference type="EMBL" id="KAK6727249.1"/>
    </source>
</evidence>
<dbReference type="EMBL" id="JAVFWL010000001">
    <property type="protein sequence ID" value="KAK6727249.1"/>
    <property type="molecule type" value="Genomic_DNA"/>
</dbReference>
<keyword evidence="2" id="KW-0805">Transcription regulation</keyword>
<dbReference type="Proteomes" id="UP001303046">
    <property type="component" value="Unassembled WGS sequence"/>
</dbReference>
<name>A0ABR1BLC6_NECAM</name>
<comment type="caution">
    <text evidence="7">The sequence shown here is derived from an EMBL/GenBank/DDBJ whole genome shotgun (WGS) entry which is preliminary data.</text>
</comment>
<evidence type="ECO:0000256" key="2">
    <source>
        <dbReference type="ARBA" id="ARBA00023015"/>
    </source>
</evidence>
<reference evidence="7 8" key="1">
    <citation type="submission" date="2023-08" db="EMBL/GenBank/DDBJ databases">
        <title>A Necator americanus chromosomal reference genome.</title>
        <authorList>
            <person name="Ilik V."/>
            <person name="Petrzelkova K.J."/>
            <person name="Pardy F."/>
            <person name="Fuh T."/>
            <person name="Niatou-Singa F.S."/>
            <person name="Gouil Q."/>
            <person name="Baker L."/>
            <person name="Ritchie M.E."/>
            <person name="Jex A.R."/>
            <person name="Gazzola D."/>
            <person name="Li H."/>
            <person name="Toshio Fujiwara R."/>
            <person name="Zhan B."/>
            <person name="Aroian R.V."/>
            <person name="Pafco B."/>
            <person name="Schwarz E.M."/>
        </authorList>
    </citation>
    <scope>NUCLEOTIDE SEQUENCE [LARGE SCALE GENOMIC DNA]</scope>
    <source>
        <strain evidence="7 8">Aroian</strain>
        <tissue evidence="7">Whole animal</tissue>
    </source>
</reference>
<dbReference type="PANTHER" id="PTHR11950">
    <property type="entry name" value="RUNT RELATED"/>
    <property type="match status" value="1"/>
</dbReference>
<dbReference type="PROSITE" id="PS51062">
    <property type="entry name" value="RUNT"/>
    <property type="match status" value="1"/>
</dbReference>
<dbReference type="InterPro" id="IPR008967">
    <property type="entry name" value="p53-like_TF_DNA-bd_sf"/>
</dbReference>
<dbReference type="Gene3D" id="2.60.40.720">
    <property type="match status" value="1"/>
</dbReference>
<proteinExistence type="predicted"/>
<keyword evidence="3" id="KW-0804">Transcription</keyword>
<dbReference type="InterPro" id="IPR013524">
    <property type="entry name" value="Runt_dom"/>
</dbReference>
<evidence type="ECO:0000256" key="1">
    <source>
        <dbReference type="ARBA" id="ARBA00004123"/>
    </source>
</evidence>
<gene>
    <name evidence="7" type="primary">Necator_chrI.g1266</name>
    <name evidence="7" type="ORF">RB195_005140</name>
</gene>
<dbReference type="InterPro" id="IPR012346">
    <property type="entry name" value="p53/RUNT-type_TF_DNA-bd_sf"/>
</dbReference>
<organism evidence="7 8">
    <name type="scientific">Necator americanus</name>
    <name type="common">Human hookworm</name>
    <dbReference type="NCBI Taxonomy" id="51031"/>
    <lineage>
        <taxon>Eukaryota</taxon>
        <taxon>Metazoa</taxon>
        <taxon>Ecdysozoa</taxon>
        <taxon>Nematoda</taxon>
        <taxon>Chromadorea</taxon>
        <taxon>Rhabditida</taxon>
        <taxon>Rhabditina</taxon>
        <taxon>Rhabditomorpha</taxon>
        <taxon>Strongyloidea</taxon>
        <taxon>Ancylostomatidae</taxon>
        <taxon>Bunostominae</taxon>
        <taxon>Necator</taxon>
    </lineage>
</organism>
<dbReference type="PANTHER" id="PTHR11950:SF31">
    <property type="entry name" value="SEGMENTATION PROTEIN RUNT"/>
    <property type="match status" value="1"/>
</dbReference>
<evidence type="ECO:0000313" key="8">
    <source>
        <dbReference type="Proteomes" id="UP001303046"/>
    </source>
</evidence>
<comment type="subcellular location">
    <subcellularLocation>
        <location evidence="1">Nucleus</location>
    </subcellularLocation>
</comment>
<accession>A0ABR1BLC6</accession>
<evidence type="ECO:0000259" key="6">
    <source>
        <dbReference type="PROSITE" id="PS51062"/>
    </source>
</evidence>
<keyword evidence="8" id="KW-1185">Reference proteome</keyword>
<dbReference type="PRINTS" id="PR00967">
    <property type="entry name" value="ONCOGENEAML1"/>
</dbReference>
<sequence>MIRLLIRGFVALAPNGLTLPMFGCHSLDKDTLDQLSRRSAAERIYSLTAIKRRRDTVATEGFVGNFLREMRLIPIEKFHFQKVRPKTGMSVYNNVHTFLQSNKTPLMKSSSPNIFYTKLPEHHRSNKSLPSPFTVLITSPVPDGTIVTVAAGNDETPSGEVRHDTAKVIGQVARFSDLRFVGKSGRGKNFHLTICVHTKPMMVAMVARAIKVTVDGPREARTPNAALTHRRRPCATFASPVPPFFPTYPPLLWFTTPDFRTIPALLTRPAPNDTSPESGRNVCQPVSQEPPRKRARKQSSSNSPTSSPPVWRPCPFD</sequence>
<feature type="compositionally biased region" description="Pro residues" evidence="5">
    <location>
        <begin position="306"/>
        <end position="317"/>
    </location>
</feature>
<dbReference type="InterPro" id="IPR000040">
    <property type="entry name" value="AML1_Runt"/>
</dbReference>
<evidence type="ECO:0000256" key="5">
    <source>
        <dbReference type="SAM" id="MobiDB-lite"/>
    </source>
</evidence>
<dbReference type="SUPFAM" id="SSF49417">
    <property type="entry name" value="p53-like transcription factors"/>
    <property type="match status" value="1"/>
</dbReference>
<feature type="region of interest" description="Disordered" evidence="5">
    <location>
        <begin position="265"/>
        <end position="317"/>
    </location>
</feature>
<feature type="domain" description="Runt" evidence="6">
    <location>
        <begin position="94"/>
        <end position="222"/>
    </location>
</feature>
<protein>
    <recommendedName>
        <fullName evidence="6">Runt domain-containing protein</fullName>
    </recommendedName>
</protein>
<dbReference type="Pfam" id="PF00853">
    <property type="entry name" value="Runt"/>
    <property type="match status" value="1"/>
</dbReference>
<keyword evidence="4" id="KW-0539">Nucleus</keyword>